<gene>
    <name evidence="10" type="ORF">Sradi_4808900</name>
</gene>
<sequence>MVVAQKVKESEITEQDSLLLTRNLLRIAIFNISYIRGLFPEKYFNDKSVPALDMKIKKLMPMDAESRRLIDWMEKGVYDALQKKYLKTLLFCVCEAVDGPMIEEYAFSFSYSSSDSQEVSMNINRSGKKKGGTFKYNSKTEITPSQMRSSACKMVRTLIQLMRTLDKMPEELIQFIPFFQRTVLMKLLYYDDVTPTDYEPPFFRGCTEEEAHNPWNKNPLKMEVGKVNSKHLVLALKVKSVLDPCEDENNDNEDDEESLGADSLQKDEYSESDSEISNSDDDQYIVAPAHDTQDPAEDELQLERVKDWISSYHLDTVELTDVLSIFPDISVVRILYMLQCVIEKENGYSTDNFPGAASKYCILTYMIPFVQVLIEEIMDKLVKEGLISKAEEESFVINKKKKFDYEFDAVKEEADGQVLGNGKAGTMSVDHMYMKALYHTLPMNYITVTKLHNKLEGEATQTMVRKLIDKMTQDGFVEAGSNRRLGKRVIHSDITKKKLVEIKKLLNIDTMDLDVKESLNKSNHPESEIIAGNKNKDLSTCGGLHSIGSDITRTRGRSDAYVNDSTRTEQAIAKKREHGGNTPTSRAEPAASRESFVPGVDDGRANGNTNNGDAMDIVMESRSTQDILRKTSTVEVERNDVQLKHLGFVRILTINALVLVSNLYDNAKQNSGSLKSAVDTVENAVTTVVGPVYERLKGVPADLLVFLDKKVDEATHKFDECAPPTAKKVVFKAHLLAKKAAEAVEDLVEEAKVAGPLAALTRAGTISKHFAVTQLALVWYKVNEYPALHGVSEMAIPTAAHWSEKYNNLVNSMAAKGCSLFSYVPLVPIEELAKSYKQVEAAAGKKTDGASSSASDSDKE</sequence>
<evidence type="ECO:0000259" key="9">
    <source>
        <dbReference type="PROSITE" id="PS50934"/>
    </source>
</evidence>
<evidence type="ECO:0000256" key="6">
    <source>
        <dbReference type="ARBA" id="ARBA00023254"/>
    </source>
</evidence>
<dbReference type="Pfam" id="PF05755">
    <property type="entry name" value="REF"/>
    <property type="match status" value="1"/>
</dbReference>
<keyword evidence="4" id="KW-0158">Chromosome</keyword>
<comment type="similarity">
    <text evidence="3">Belongs to the REF/SRPP family.</text>
</comment>
<evidence type="ECO:0000256" key="3">
    <source>
        <dbReference type="ARBA" id="ARBA00009737"/>
    </source>
</evidence>
<dbReference type="PROSITE" id="PS50815">
    <property type="entry name" value="HORMA"/>
    <property type="match status" value="1"/>
</dbReference>
<name>A0AAW2MWN6_SESRA</name>
<comment type="caution">
    <text evidence="10">The sequence shown here is derived from an EMBL/GenBank/DDBJ whole genome shotgun (WGS) entry which is preliminary data.</text>
</comment>
<feature type="compositionally biased region" description="Acidic residues" evidence="7">
    <location>
        <begin position="270"/>
        <end position="283"/>
    </location>
</feature>
<dbReference type="InterPro" id="IPR051294">
    <property type="entry name" value="HORMA_MeioticProgression"/>
</dbReference>
<dbReference type="PANTHER" id="PTHR48225">
    <property type="entry name" value="HORMA DOMAIN-CONTAINING PROTEIN 1"/>
    <property type="match status" value="1"/>
</dbReference>
<reference evidence="10" key="1">
    <citation type="submission" date="2020-06" db="EMBL/GenBank/DDBJ databases">
        <authorList>
            <person name="Li T."/>
            <person name="Hu X."/>
            <person name="Zhang T."/>
            <person name="Song X."/>
            <person name="Zhang H."/>
            <person name="Dai N."/>
            <person name="Sheng W."/>
            <person name="Hou X."/>
            <person name="Wei L."/>
        </authorList>
    </citation>
    <scope>NUCLEOTIDE SEQUENCE</scope>
    <source>
        <strain evidence="10">G02</strain>
        <tissue evidence="10">Leaf</tissue>
    </source>
</reference>
<organism evidence="10">
    <name type="scientific">Sesamum radiatum</name>
    <name type="common">Black benniseed</name>
    <dbReference type="NCBI Taxonomy" id="300843"/>
    <lineage>
        <taxon>Eukaryota</taxon>
        <taxon>Viridiplantae</taxon>
        <taxon>Streptophyta</taxon>
        <taxon>Embryophyta</taxon>
        <taxon>Tracheophyta</taxon>
        <taxon>Spermatophyta</taxon>
        <taxon>Magnoliopsida</taxon>
        <taxon>eudicotyledons</taxon>
        <taxon>Gunneridae</taxon>
        <taxon>Pentapetalae</taxon>
        <taxon>asterids</taxon>
        <taxon>lamiids</taxon>
        <taxon>Lamiales</taxon>
        <taxon>Pedaliaceae</taxon>
        <taxon>Sesamum</taxon>
    </lineage>
</organism>
<dbReference type="InterPro" id="IPR036570">
    <property type="entry name" value="HORMA_dom_sf"/>
</dbReference>
<feature type="compositionally biased region" description="Acidic residues" evidence="7">
    <location>
        <begin position="244"/>
        <end position="259"/>
    </location>
</feature>
<evidence type="ECO:0000256" key="2">
    <source>
        <dbReference type="ARBA" id="ARBA00004286"/>
    </source>
</evidence>
<dbReference type="EMBL" id="JACGWJ010000021">
    <property type="protein sequence ID" value="KAL0335970.1"/>
    <property type="molecule type" value="Genomic_DNA"/>
</dbReference>
<dbReference type="PROSITE" id="PS50934">
    <property type="entry name" value="SWIRM"/>
    <property type="match status" value="1"/>
</dbReference>
<evidence type="ECO:0000256" key="7">
    <source>
        <dbReference type="SAM" id="MobiDB-lite"/>
    </source>
</evidence>
<dbReference type="InterPro" id="IPR003511">
    <property type="entry name" value="HORMA_dom"/>
</dbReference>
<dbReference type="FunFam" id="3.30.900.10:FF:000009">
    <property type="entry name" value="Meiosis-specific protein ASY2"/>
    <property type="match status" value="1"/>
</dbReference>
<dbReference type="GO" id="GO:0000228">
    <property type="term" value="C:nuclear chromosome"/>
    <property type="evidence" value="ECO:0007669"/>
    <property type="project" value="UniProtKB-ARBA"/>
</dbReference>
<comment type="subcellular location">
    <subcellularLocation>
        <location evidence="2">Chromosome</location>
    </subcellularLocation>
    <subcellularLocation>
        <location evidence="1">Nucleus</location>
    </subcellularLocation>
</comment>
<reference evidence="10" key="2">
    <citation type="journal article" date="2024" name="Plant">
        <title>Genomic evolution and insights into agronomic trait innovations of Sesamum species.</title>
        <authorList>
            <person name="Miao H."/>
            <person name="Wang L."/>
            <person name="Qu L."/>
            <person name="Liu H."/>
            <person name="Sun Y."/>
            <person name="Le M."/>
            <person name="Wang Q."/>
            <person name="Wei S."/>
            <person name="Zheng Y."/>
            <person name="Lin W."/>
            <person name="Duan Y."/>
            <person name="Cao H."/>
            <person name="Xiong S."/>
            <person name="Wang X."/>
            <person name="Wei L."/>
            <person name="Li C."/>
            <person name="Ma Q."/>
            <person name="Ju M."/>
            <person name="Zhao R."/>
            <person name="Li G."/>
            <person name="Mu C."/>
            <person name="Tian Q."/>
            <person name="Mei H."/>
            <person name="Zhang T."/>
            <person name="Gao T."/>
            <person name="Zhang H."/>
        </authorList>
    </citation>
    <scope>NUCLEOTIDE SEQUENCE</scope>
    <source>
        <strain evidence="10">G02</strain>
    </source>
</reference>
<dbReference type="PANTHER" id="PTHR48225:SF7">
    <property type="entry name" value="MEIOSIS-SPECIFIC PROTEIN HOP1"/>
    <property type="match status" value="1"/>
</dbReference>
<dbReference type="InterPro" id="IPR008802">
    <property type="entry name" value="REF"/>
</dbReference>
<dbReference type="SUPFAM" id="SSF56019">
    <property type="entry name" value="The spindle assembly checkpoint protein mad2"/>
    <property type="match status" value="1"/>
</dbReference>
<feature type="domain" description="SWIRM" evidence="9">
    <location>
        <begin position="388"/>
        <end position="488"/>
    </location>
</feature>
<evidence type="ECO:0000256" key="5">
    <source>
        <dbReference type="ARBA" id="ARBA00023242"/>
    </source>
</evidence>
<evidence type="ECO:0000256" key="1">
    <source>
        <dbReference type="ARBA" id="ARBA00004123"/>
    </source>
</evidence>
<dbReference type="Gene3D" id="3.30.900.10">
    <property type="entry name" value="HORMA domain"/>
    <property type="match status" value="1"/>
</dbReference>
<feature type="region of interest" description="Disordered" evidence="7">
    <location>
        <begin position="244"/>
        <end position="283"/>
    </location>
</feature>
<dbReference type="InterPro" id="IPR007526">
    <property type="entry name" value="SWIRM"/>
</dbReference>
<keyword evidence="6" id="KW-0469">Meiosis</keyword>
<dbReference type="GO" id="GO:0007129">
    <property type="term" value="P:homologous chromosome pairing at meiosis"/>
    <property type="evidence" value="ECO:0007669"/>
    <property type="project" value="UniProtKB-ARBA"/>
</dbReference>
<dbReference type="AlphaFoldDB" id="A0AAW2MWN6"/>
<proteinExistence type="inferred from homology"/>
<accession>A0AAW2MWN6</accession>
<feature type="region of interest" description="Disordered" evidence="7">
    <location>
        <begin position="572"/>
        <end position="614"/>
    </location>
</feature>
<evidence type="ECO:0000259" key="8">
    <source>
        <dbReference type="PROSITE" id="PS50815"/>
    </source>
</evidence>
<evidence type="ECO:0000256" key="4">
    <source>
        <dbReference type="ARBA" id="ARBA00022454"/>
    </source>
</evidence>
<feature type="domain" description="HORMA" evidence="8">
    <location>
        <begin position="15"/>
        <end position="238"/>
    </location>
</feature>
<evidence type="ECO:0000313" key="10">
    <source>
        <dbReference type="EMBL" id="KAL0335970.1"/>
    </source>
</evidence>
<protein>
    <submittedName>
        <fullName evidence="10">Meiosis-specific protein ASY1</fullName>
    </submittedName>
</protein>
<keyword evidence="5" id="KW-0539">Nucleus</keyword>
<dbReference type="Pfam" id="PF02301">
    <property type="entry name" value="HORMA"/>
    <property type="match status" value="1"/>
</dbReference>